<dbReference type="GO" id="GO:1902201">
    <property type="term" value="P:negative regulation of bacterial-type flagellum-dependent cell motility"/>
    <property type="evidence" value="ECO:0007669"/>
    <property type="project" value="TreeGrafter"/>
</dbReference>
<dbReference type="GO" id="GO:0005886">
    <property type="term" value="C:plasma membrane"/>
    <property type="evidence" value="ECO:0007669"/>
    <property type="project" value="TreeGrafter"/>
</dbReference>
<dbReference type="InterPro" id="IPR050469">
    <property type="entry name" value="Diguanylate_Cyclase"/>
</dbReference>
<organism evidence="4 5">
    <name type="scientific">Bosea thiooxidans</name>
    <dbReference type="NCBI Taxonomy" id="53254"/>
    <lineage>
        <taxon>Bacteria</taxon>
        <taxon>Pseudomonadati</taxon>
        <taxon>Pseudomonadota</taxon>
        <taxon>Alphaproteobacteria</taxon>
        <taxon>Hyphomicrobiales</taxon>
        <taxon>Boseaceae</taxon>
        <taxon>Bosea</taxon>
    </lineage>
</organism>
<feature type="domain" description="GGDEF" evidence="3">
    <location>
        <begin position="205"/>
        <end position="337"/>
    </location>
</feature>
<dbReference type="SUPFAM" id="SSF55073">
    <property type="entry name" value="Nucleotide cyclase"/>
    <property type="match status" value="1"/>
</dbReference>
<name>A0A1T5ESE0_9HYPH</name>
<dbReference type="EMBL" id="FUYX01000006">
    <property type="protein sequence ID" value="SKB86892.1"/>
    <property type="molecule type" value="Genomic_DNA"/>
</dbReference>
<dbReference type="Proteomes" id="UP000190130">
    <property type="component" value="Unassembled WGS sequence"/>
</dbReference>
<dbReference type="CDD" id="cd01949">
    <property type="entry name" value="GGDEF"/>
    <property type="match status" value="1"/>
</dbReference>
<dbReference type="Pfam" id="PF00990">
    <property type="entry name" value="GGDEF"/>
    <property type="match status" value="1"/>
</dbReference>
<accession>A0A1T5ESE0</accession>
<evidence type="ECO:0000313" key="4">
    <source>
        <dbReference type="EMBL" id="SKB86892.1"/>
    </source>
</evidence>
<dbReference type="SMART" id="SM00267">
    <property type="entry name" value="GGDEF"/>
    <property type="match status" value="1"/>
</dbReference>
<proteinExistence type="predicted"/>
<dbReference type="Gene3D" id="3.30.70.270">
    <property type="match status" value="1"/>
</dbReference>
<dbReference type="Gene3D" id="3.30.450.20">
    <property type="entry name" value="PAS domain"/>
    <property type="match status" value="1"/>
</dbReference>
<sequence length="345" mass="38759">MLAEAGPGQGWIARRNEASCRGRALRRRPSQAERPMDSIYDAFTDLVEHSDVLLAVYDETDRLRLANDAFRRSFHLAPGETPTWTEIMRRNHAAFRGTAIKAADLEAWLTSTQSRRGKTPFRAYETDLTDGRWLWMTETVRPNGWMLCIASEITDLRREERLLRQDRDLAMRAAQTDELTSTANRRFVFGRLEALINATMLVPGNALSVCVLDIDLFKSINDRFGHQGGDMVLRHFTHLVHRFIRRTDCFGRIGGEEFMLVMPGAPAENCLAFAEHLLAEARAAHPLPERPAVTYTCSAGVATYQPGDTAASLYGRADRALYRAKTEGRDRAHLSAEALPVPGES</sequence>
<evidence type="ECO:0000259" key="3">
    <source>
        <dbReference type="PROSITE" id="PS50887"/>
    </source>
</evidence>
<dbReference type="PANTHER" id="PTHR45138:SF9">
    <property type="entry name" value="DIGUANYLATE CYCLASE DGCM-RELATED"/>
    <property type="match status" value="1"/>
</dbReference>
<evidence type="ECO:0000256" key="1">
    <source>
        <dbReference type="ARBA" id="ARBA00012528"/>
    </source>
</evidence>
<comment type="catalytic activity">
    <reaction evidence="2">
        <text>2 GTP = 3',3'-c-di-GMP + 2 diphosphate</text>
        <dbReference type="Rhea" id="RHEA:24898"/>
        <dbReference type="ChEBI" id="CHEBI:33019"/>
        <dbReference type="ChEBI" id="CHEBI:37565"/>
        <dbReference type="ChEBI" id="CHEBI:58805"/>
        <dbReference type="EC" id="2.7.7.65"/>
    </reaction>
</comment>
<dbReference type="NCBIfam" id="TIGR00254">
    <property type="entry name" value="GGDEF"/>
    <property type="match status" value="1"/>
</dbReference>
<dbReference type="InterPro" id="IPR000160">
    <property type="entry name" value="GGDEF_dom"/>
</dbReference>
<dbReference type="AlphaFoldDB" id="A0A1T5ESE0"/>
<dbReference type="GO" id="GO:0052621">
    <property type="term" value="F:diguanylate cyclase activity"/>
    <property type="evidence" value="ECO:0007669"/>
    <property type="project" value="UniProtKB-EC"/>
</dbReference>
<evidence type="ECO:0000313" key="5">
    <source>
        <dbReference type="Proteomes" id="UP000190130"/>
    </source>
</evidence>
<dbReference type="FunFam" id="3.30.70.270:FF:000001">
    <property type="entry name" value="Diguanylate cyclase domain protein"/>
    <property type="match status" value="1"/>
</dbReference>
<dbReference type="InterPro" id="IPR029787">
    <property type="entry name" value="Nucleotide_cyclase"/>
</dbReference>
<reference evidence="4 5" key="1">
    <citation type="submission" date="2017-02" db="EMBL/GenBank/DDBJ databases">
        <authorList>
            <person name="Peterson S.W."/>
        </authorList>
    </citation>
    <scope>NUCLEOTIDE SEQUENCE [LARGE SCALE GENOMIC DNA]</scope>
    <source>
        <strain evidence="4 5">DSM 9653</strain>
    </source>
</reference>
<dbReference type="GO" id="GO:0043709">
    <property type="term" value="P:cell adhesion involved in single-species biofilm formation"/>
    <property type="evidence" value="ECO:0007669"/>
    <property type="project" value="TreeGrafter"/>
</dbReference>
<evidence type="ECO:0000256" key="2">
    <source>
        <dbReference type="ARBA" id="ARBA00034247"/>
    </source>
</evidence>
<gene>
    <name evidence="4" type="ORF">SAMN05660750_02771</name>
</gene>
<protein>
    <recommendedName>
        <fullName evidence="1">diguanylate cyclase</fullName>
        <ecNumber evidence="1">2.7.7.65</ecNumber>
    </recommendedName>
</protein>
<dbReference type="PROSITE" id="PS50887">
    <property type="entry name" value="GGDEF"/>
    <property type="match status" value="1"/>
</dbReference>
<dbReference type="EC" id="2.7.7.65" evidence="1"/>
<dbReference type="PANTHER" id="PTHR45138">
    <property type="entry name" value="REGULATORY COMPONENTS OF SENSORY TRANSDUCTION SYSTEM"/>
    <property type="match status" value="1"/>
</dbReference>
<dbReference type="InterPro" id="IPR043128">
    <property type="entry name" value="Rev_trsase/Diguanyl_cyclase"/>
</dbReference>